<evidence type="ECO:0000256" key="3">
    <source>
        <dbReference type="ARBA" id="ARBA00023163"/>
    </source>
</evidence>
<dbReference type="EMBL" id="BTCL01000032">
    <property type="protein sequence ID" value="GMK48608.1"/>
    <property type="molecule type" value="Genomic_DNA"/>
</dbReference>
<dbReference type="InterPro" id="IPR050109">
    <property type="entry name" value="HTH-type_TetR-like_transc_reg"/>
</dbReference>
<dbReference type="PANTHER" id="PTHR30055">
    <property type="entry name" value="HTH-TYPE TRANSCRIPTIONAL REGULATOR RUTR"/>
    <property type="match status" value="1"/>
</dbReference>
<evidence type="ECO:0000313" key="7">
    <source>
        <dbReference type="Proteomes" id="UP001285921"/>
    </source>
</evidence>
<dbReference type="SUPFAM" id="SSF46689">
    <property type="entry name" value="Homeodomain-like"/>
    <property type="match status" value="1"/>
</dbReference>
<dbReference type="Gene3D" id="1.10.357.10">
    <property type="entry name" value="Tetracycline Repressor, domain 2"/>
    <property type="match status" value="1"/>
</dbReference>
<evidence type="ECO:0000259" key="5">
    <source>
        <dbReference type="PROSITE" id="PS50977"/>
    </source>
</evidence>
<evidence type="ECO:0000256" key="1">
    <source>
        <dbReference type="ARBA" id="ARBA00023015"/>
    </source>
</evidence>
<feature type="domain" description="HTH tetR-type" evidence="5">
    <location>
        <begin position="13"/>
        <end position="73"/>
    </location>
</feature>
<dbReference type="Pfam" id="PF00440">
    <property type="entry name" value="TetR_N"/>
    <property type="match status" value="1"/>
</dbReference>
<accession>A0ABQ6NVL3</accession>
<evidence type="ECO:0000313" key="6">
    <source>
        <dbReference type="EMBL" id="GMK48608.1"/>
    </source>
</evidence>
<dbReference type="Pfam" id="PF17932">
    <property type="entry name" value="TetR_C_24"/>
    <property type="match status" value="1"/>
</dbReference>
<dbReference type="SUPFAM" id="SSF48498">
    <property type="entry name" value="Tetracyclin repressor-like, C-terminal domain"/>
    <property type="match status" value="1"/>
</dbReference>
<keyword evidence="7" id="KW-1185">Reference proteome</keyword>
<dbReference type="Proteomes" id="UP001285921">
    <property type="component" value="Unassembled WGS sequence"/>
</dbReference>
<dbReference type="InterPro" id="IPR001647">
    <property type="entry name" value="HTH_TetR"/>
</dbReference>
<keyword evidence="3" id="KW-0804">Transcription</keyword>
<evidence type="ECO:0000256" key="4">
    <source>
        <dbReference type="PROSITE-ProRule" id="PRU00335"/>
    </source>
</evidence>
<dbReference type="PROSITE" id="PS50977">
    <property type="entry name" value="HTH_TETR_2"/>
    <property type="match status" value="1"/>
</dbReference>
<reference evidence="6 7" key="1">
    <citation type="submission" date="2023-05" db="EMBL/GenBank/DDBJ databases">
        <title>Draft genome of Paenibacillus sp. CCS26.</title>
        <authorList>
            <person name="Akita H."/>
            <person name="Shinto Y."/>
            <person name="Kimura Z."/>
        </authorList>
    </citation>
    <scope>NUCLEOTIDE SEQUENCE [LARGE SCALE GENOMIC DNA]</scope>
    <source>
        <strain evidence="6 7">CCS26</strain>
    </source>
</reference>
<organism evidence="6 7">
    <name type="scientific">Paenibacillus glycanilyticus</name>
    <dbReference type="NCBI Taxonomy" id="126569"/>
    <lineage>
        <taxon>Bacteria</taxon>
        <taxon>Bacillati</taxon>
        <taxon>Bacillota</taxon>
        <taxon>Bacilli</taxon>
        <taxon>Bacillales</taxon>
        <taxon>Paenibacillaceae</taxon>
        <taxon>Paenibacillus</taxon>
    </lineage>
</organism>
<dbReference type="InterPro" id="IPR009057">
    <property type="entry name" value="Homeodomain-like_sf"/>
</dbReference>
<feature type="DNA-binding region" description="H-T-H motif" evidence="4">
    <location>
        <begin position="36"/>
        <end position="55"/>
    </location>
</feature>
<evidence type="ECO:0000256" key="2">
    <source>
        <dbReference type="ARBA" id="ARBA00023125"/>
    </source>
</evidence>
<gene>
    <name evidence="6" type="ORF">PghCCS26_57380</name>
</gene>
<dbReference type="PRINTS" id="PR00455">
    <property type="entry name" value="HTHTETR"/>
</dbReference>
<dbReference type="InterPro" id="IPR036271">
    <property type="entry name" value="Tet_transcr_reg_TetR-rel_C_sf"/>
</dbReference>
<sequence>MARNVIKDQQQRELRRNQILSAAASVFTVRGVAVAKISDIATEAGLSYGHVYNFFESKEKILLALVQSSQERYTELLLEARGGSGTSLDKLRWLIEQYLQKGRTSTHFWVVLQAQATEVLNPEEKAEINQKAQANRDLLADIIRDGQAEGTIVEGDAVELATLLLSLFQSTSIWGYRGFGEPSGHAVDIMLRLVVKK</sequence>
<keyword evidence="2 4" id="KW-0238">DNA-binding</keyword>
<protein>
    <recommendedName>
        <fullName evidence="5">HTH tetR-type domain-containing protein</fullName>
    </recommendedName>
</protein>
<proteinExistence type="predicted"/>
<dbReference type="RefSeq" id="WP_127496645.1">
    <property type="nucleotide sequence ID" value="NZ_BTCL01000032.1"/>
</dbReference>
<dbReference type="Gene3D" id="1.10.10.60">
    <property type="entry name" value="Homeodomain-like"/>
    <property type="match status" value="1"/>
</dbReference>
<keyword evidence="1" id="KW-0805">Transcription regulation</keyword>
<dbReference type="InterPro" id="IPR041490">
    <property type="entry name" value="KstR2_TetR_C"/>
</dbReference>
<dbReference type="PANTHER" id="PTHR30055:SF234">
    <property type="entry name" value="HTH-TYPE TRANSCRIPTIONAL REGULATOR BETI"/>
    <property type="match status" value="1"/>
</dbReference>
<name>A0ABQ6NVL3_9BACL</name>
<comment type="caution">
    <text evidence="6">The sequence shown here is derived from an EMBL/GenBank/DDBJ whole genome shotgun (WGS) entry which is preliminary data.</text>
</comment>